<keyword evidence="3" id="KW-1185">Reference proteome</keyword>
<sequence>MIQRTFHVLAVPNLEVSAAFYRDVLSFTIEDIGDPGWRMYVRDRCRIMAGECPDAIPPQDLGDHSYFAYFVVNDADAEYNKVIAHNTEIIKPLRDEPWDMREFGLRTIDGHRIVIGQDLDSASQSS</sequence>
<dbReference type="InterPro" id="IPR037523">
    <property type="entry name" value="VOC_core"/>
</dbReference>
<evidence type="ECO:0000313" key="2">
    <source>
        <dbReference type="EMBL" id="MBE9070567.1"/>
    </source>
</evidence>
<proteinExistence type="predicted"/>
<dbReference type="SUPFAM" id="SSF54593">
    <property type="entry name" value="Glyoxalase/Bleomycin resistance protein/Dihydroxybiphenyl dioxygenase"/>
    <property type="match status" value="1"/>
</dbReference>
<organism evidence="2 3">
    <name type="scientific">Leptolyngbya cf. ectocarpi LEGE 11479</name>
    <dbReference type="NCBI Taxonomy" id="1828722"/>
    <lineage>
        <taxon>Bacteria</taxon>
        <taxon>Bacillati</taxon>
        <taxon>Cyanobacteriota</taxon>
        <taxon>Cyanophyceae</taxon>
        <taxon>Leptolyngbyales</taxon>
        <taxon>Leptolyngbyaceae</taxon>
        <taxon>Leptolyngbya group</taxon>
        <taxon>Leptolyngbya</taxon>
    </lineage>
</organism>
<feature type="domain" description="VOC" evidence="1">
    <location>
        <begin position="3"/>
        <end position="118"/>
    </location>
</feature>
<name>A0A929FCZ1_LEPEC</name>
<dbReference type="PROSITE" id="PS51819">
    <property type="entry name" value="VOC"/>
    <property type="match status" value="1"/>
</dbReference>
<dbReference type="InterPro" id="IPR004360">
    <property type="entry name" value="Glyas_Fos-R_dOase_dom"/>
</dbReference>
<dbReference type="Pfam" id="PF00903">
    <property type="entry name" value="Glyoxalase"/>
    <property type="match status" value="1"/>
</dbReference>
<dbReference type="Gene3D" id="3.10.180.10">
    <property type="entry name" value="2,3-Dihydroxybiphenyl 1,2-Dioxygenase, domain 1"/>
    <property type="match status" value="1"/>
</dbReference>
<protein>
    <submittedName>
        <fullName evidence="2">VOC family protein</fullName>
    </submittedName>
</protein>
<dbReference type="AlphaFoldDB" id="A0A929FCZ1"/>
<reference evidence="2" key="1">
    <citation type="submission" date="2020-10" db="EMBL/GenBank/DDBJ databases">
        <authorList>
            <person name="Castelo-Branco R."/>
            <person name="Eusebio N."/>
            <person name="Adriana R."/>
            <person name="Vieira A."/>
            <person name="Brugerolle De Fraissinette N."/>
            <person name="Rezende De Castro R."/>
            <person name="Schneider M.P."/>
            <person name="Vasconcelos V."/>
            <person name="Leao P.N."/>
        </authorList>
    </citation>
    <scope>NUCLEOTIDE SEQUENCE</scope>
    <source>
        <strain evidence="2">LEGE 11479</strain>
    </source>
</reference>
<dbReference type="InterPro" id="IPR029068">
    <property type="entry name" value="Glyas_Bleomycin-R_OHBP_Dase"/>
</dbReference>
<gene>
    <name evidence="2" type="ORF">IQ260_28395</name>
</gene>
<dbReference type="Proteomes" id="UP000615026">
    <property type="component" value="Unassembled WGS sequence"/>
</dbReference>
<dbReference type="EMBL" id="JADEXP010000464">
    <property type="protein sequence ID" value="MBE9070567.1"/>
    <property type="molecule type" value="Genomic_DNA"/>
</dbReference>
<evidence type="ECO:0000313" key="3">
    <source>
        <dbReference type="Proteomes" id="UP000615026"/>
    </source>
</evidence>
<dbReference type="RefSeq" id="WP_193996426.1">
    <property type="nucleotide sequence ID" value="NZ_JADEXP010000464.1"/>
</dbReference>
<comment type="caution">
    <text evidence="2">The sequence shown here is derived from an EMBL/GenBank/DDBJ whole genome shotgun (WGS) entry which is preliminary data.</text>
</comment>
<accession>A0A929FCZ1</accession>
<evidence type="ECO:0000259" key="1">
    <source>
        <dbReference type="PROSITE" id="PS51819"/>
    </source>
</evidence>